<feature type="transmembrane region" description="Helical" evidence="1">
    <location>
        <begin position="12"/>
        <end position="35"/>
    </location>
</feature>
<protein>
    <submittedName>
        <fullName evidence="2">Uncharacterized protein</fullName>
    </submittedName>
</protein>
<reference evidence="2" key="1">
    <citation type="submission" date="2022-01" db="EMBL/GenBank/DDBJ databases">
        <title>Comparative genomics reveals a dynamic genome evolution in the ectomycorrhizal milk-cap (Lactarius) mushrooms.</title>
        <authorList>
            <consortium name="DOE Joint Genome Institute"/>
            <person name="Lebreton A."/>
            <person name="Tang N."/>
            <person name="Kuo A."/>
            <person name="LaButti K."/>
            <person name="Drula E."/>
            <person name="Barry K."/>
            <person name="Clum A."/>
            <person name="Lipzen A."/>
            <person name="Mousain D."/>
            <person name="Ng V."/>
            <person name="Wang R."/>
            <person name="Wang X."/>
            <person name="Dai Y."/>
            <person name="Henrissat B."/>
            <person name="Grigoriev I.V."/>
            <person name="Guerin-Laguette A."/>
            <person name="Yu F."/>
            <person name="Martin F.M."/>
        </authorList>
    </citation>
    <scope>NUCLEOTIDE SEQUENCE</scope>
    <source>
        <strain evidence="2">QP</strain>
    </source>
</reference>
<gene>
    <name evidence="2" type="ORF">EDB92DRAFT_1857397</name>
</gene>
<evidence type="ECO:0000256" key="1">
    <source>
        <dbReference type="SAM" id="Phobius"/>
    </source>
</evidence>
<keyword evidence="1" id="KW-1133">Transmembrane helix</keyword>
<keyword evidence="1" id="KW-0472">Membrane</keyword>
<proteinExistence type="predicted"/>
<keyword evidence="3" id="KW-1185">Reference proteome</keyword>
<dbReference type="EMBL" id="JAKELL010000022">
    <property type="protein sequence ID" value="KAH8992357.1"/>
    <property type="molecule type" value="Genomic_DNA"/>
</dbReference>
<organism evidence="2 3">
    <name type="scientific">Lactarius akahatsu</name>
    <dbReference type="NCBI Taxonomy" id="416441"/>
    <lineage>
        <taxon>Eukaryota</taxon>
        <taxon>Fungi</taxon>
        <taxon>Dikarya</taxon>
        <taxon>Basidiomycota</taxon>
        <taxon>Agaricomycotina</taxon>
        <taxon>Agaricomycetes</taxon>
        <taxon>Russulales</taxon>
        <taxon>Russulaceae</taxon>
        <taxon>Lactarius</taxon>
    </lineage>
</organism>
<dbReference type="AlphaFoldDB" id="A0AAD4LHY7"/>
<dbReference type="Proteomes" id="UP001201163">
    <property type="component" value="Unassembled WGS sequence"/>
</dbReference>
<evidence type="ECO:0000313" key="2">
    <source>
        <dbReference type="EMBL" id="KAH8992357.1"/>
    </source>
</evidence>
<keyword evidence="1" id="KW-0812">Transmembrane</keyword>
<accession>A0AAD4LHY7</accession>
<comment type="caution">
    <text evidence="2">The sequence shown here is derived from an EMBL/GenBank/DDBJ whole genome shotgun (WGS) entry which is preliminary data.</text>
</comment>
<name>A0AAD4LHY7_9AGAM</name>
<sequence length="73" mass="8001">MFTRTVTVGGLQGLPIVCWGLSSSALFFSVFCFLIKSCDQMSLRPSCTWLGFLDLLDPSFKGLFDITAVGLFP</sequence>
<evidence type="ECO:0000313" key="3">
    <source>
        <dbReference type="Proteomes" id="UP001201163"/>
    </source>
</evidence>